<dbReference type="PANTHER" id="PTHR43434">
    <property type="entry name" value="PHOSPHOGLYCOLATE PHOSPHATASE"/>
    <property type="match status" value="1"/>
</dbReference>
<dbReference type="EMBL" id="VUOB01000059">
    <property type="protein sequence ID" value="KAA2254900.1"/>
    <property type="molecule type" value="Genomic_DNA"/>
</dbReference>
<dbReference type="RefSeq" id="WP_149853088.1">
    <property type="nucleotide sequence ID" value="NZ_VUOB01000059.1"/>
</dbReference>
<dbReference type="Pfam" id="PF00702">
    <property type="entry name" value="Hydrolase"/>
    <property type="match status" value="1"/>
</dbReference>
<name>A0A5B2WVK7_9PSEU</name>
<dbReference type="InterPro" id="IPR022468">
    <property type="entry name" value="PhnX-like"/>
</dbReference>
<keyword evidence="2" id="KW-1185">Reference proteome</keyword>
<dbReference type="InterPro" id="IPR006439">
    <property type="entry name" value="HAD-SF_hydro_IA"/>
</dbReference>
<dbReference type="SFLD" id="SFLDG01129">
    <property type="entry name" value="C1.5:_HAD__Beta-PGM__Phosphata"/>
    <property type="match status" value="1"/>
</dbReference>
<proteinExistence type="predicted"/>
<dbReference type="InterPro" id="IPR036412">
    <property type="entry name" value="HAD-like_sf"/>
</dbReference>
<dbReference type="SUPFAM" id="SSF56784">
    <property type="entry name" value="HAD-like"/>
    <property type="match status" value="1"/>
</dbReference>
<evidence type="ECO:0000313" key="1">
    <source>
        <dbReference type="EMBL" id="KAA2254900.1"/>
    </source>
</evidence>
<organism evidence="1 2">
    <name type="scientific">Solihabitans fulvus</name>
    <dbReference type="NCBI Taxonomy" id="1892852"/>
    <lineage>
        <taxon>Bacteria</taxon>
        <taxon>Bacillati</taxon>
        <taxon>Actinomycetota</taxon>
        <taxon>Actinomycetes</taxon>
        <taxon>Pseudonocardiales</taxon>
        <taxon>Pseudonocardiaceae</taxon>
        <taxon>Solihabitans</taxon>
    </lineage>
</organism>
<dbReference type="PANTHER" id="PTHR43434:SF19">
    <property type="entry name" value="PHOSPHONOACETALDEHYDE HYDROLASE"/>
    <property type="match status" value="1"/>
</dbReference>
<reference evidence="1 2" key="2">
    <citation type="submission" date="2019-09" db="EMBL/GenBank/DDBJ databases">
        <authorList>
            <person name="Jin C."/>
        </authorList>
    </citation>
    <scope>NUCLEOTIDE SEQUENCE [LARGE SCALE GENOMIC DNA]</scope>
    <source>
        <strain evidence="1 2">AN110305</strain>
    </source>
</reference>
<dbReference type="NCBIfam" id="TIGR03351">
    <property type="entry name" value="PhnX-like"/>
    <property type="match status" value="1"/>
</dbReference>
<keyword evidence="1" id="KW-0378">Hydrolase</keyword>
<gene>
    <name evidence="1" type="ORF">F0L68_29410</name>
</gene>
<dbReference type="Gene3D" id="3.40.50.1000">
    <property type="entry name" value="HAD superfamily/HAD-like"/>
    <property type="match status" value="1"/>
</dbReference>
<dbReference type="GO" id="GO:0006281">
    <property type="term" value="P:DNA repair"/>
    <property type="evidence" value="ECO:0007669"/>
    <property type="project" value="TreeGrafter"/>
</dbReference>
<dbReference type="SFLD" id="SFLDS00003">
    <property type="entry name" value="Haloacid_Dehalogenase"/>
    <property type="match status" value="1"/>
</dbReference>
<evidence type="ECO:0000313" key="2">
    <source>
        <dbReference type="Proteomes" id="UP000323454"/>
    </source>
</evidence>
<dbReference type="NCBIfam" id="TIGR01509">
    <property type="entry name" value="HAD-SF-IA-v3"/>
    <property type="match status" value="1"/>
</dbReference>
<reference evidence="1 2" key="1">
    <citation type="submission" date="2019-09" db="EMBL/GenBank/DDBJ databases">
        <title>Goodfellowia gen. nov., a new genus of the Pseudonocardineae related to Actinoalloteichus, containing Goodfellowia coeruleoviolacea gen. nov., comb. nov. gen. nov., comb. nov.</title>
        <authorList>
            <person name="Labeda D."/>
        </authorList>
    </citation>
    <scope>NUCLEOTIDE SEQUENCE [LARGE SCALE GENOMIC DNA]</scope>
    <source>
        <strain evidence="1 2">AN110305</strain>
    </source>
</reference>
<protein>
    <submittedName>
        <fullName evidence="1">Phosphonatase-like hydrolase</fullName>
    </submittedName>
</protein>
<dbReference type="GO" id="GO:0005829">
    <property type="term" value="C:cytosol"/>
    <property type="evidence" value="ECO:0007669"/>
    <property type="project" value="TreeGrafter"/>
</dbReference>
<accession>A0A5B2WVK7</accession>
<dbReference type="InterPro" id="IPR050155">
    <property type="entry name" value="HAD-like_hydrolase_sf"/>
</dbReference>
<dbReference type="GO" id="GO:0008967">
    <property type="term" value="F:phosphoglycolate phosphatase activity"/>
    <property type="evidence" value="ECO:0007669"/>
    <property type="project" value="TreeGrafter"/>
</dbReference>
<comment type="caution">
    <text evidence="1">The sequence shown here is derived from an EMBL/GenBank/DDBJ whole genome shotgun (WGS) entry which is preliminary data.</text>
</comment>
<dbReference type="InterPro" id="IPR023214">
    <property type="entry name" value="HAD_sf"/>
</dbReference>
<dbReference type="OrthoDB" id="5504491at2"/>
<dbReference type="Proteomes" id="UP000323454">
    <property type="component" value="Unassembled WGS sequence"/>
</dbReference>
<dbReference type="AlphaFoldDB" id="A0A5B2WVK7"/>
<sequence>MTGIDLVVLDMAGTTVADDGLVERAFTSAIGSVGVRVEDERYQGMLDHVRATMGQSKITVFRTLLDGDENTAQRANSAFETAYAELVAQGHCAPIPGAEDAIRALRGAGVLVAFSTGFARPTQQAILTALGWRDLADLAITPAEAGRGRPYPDMVLAALLRLGLADVRRVAVAGDTPSDVLTGLRAGASVVAGVLTGAGDRVSLAEAGATHVLDSVRELPSVVLG</sequence>